<evidence type="ECO:0000313" key="3">
    <source>
        <dbReference type="Proteomes" id="UP000281647"/>
    </source>
</evidence>
<reference evidence="2 3" key="1">
    <citation type="submission" date="2018-11" db="EMBL/GenBank/DDBJ databases">
        <title>Pseudaminobacter arsenicus sp. nov., an arsenic-resistant bacterium isolated from arsenic-rich aquifers.</title>
        <authorList>
            <person name="Mu Y."/>
        </authorList>
    </citation>
    <scope>NUCLEOTIDE SEQUENCE [LARGE SCALE GENOMIC DNA]</scope>
    <source>
        <strain evidence="2 3">CB3</strain>
    </source>
</reference>
<dbReference type="OrthoDB" id="8002257at2"/>
<organism evidence="2 3">
    <name type="scientific">Borborobacter arsenicus</name>
    <dbReference type="NCBI Taxonomy" id="1851146"/>
    <lineage>
        <taxon>Bacteria</taxon>
        <taxon>Pseudomonadati</taxon>
        <taxon>Pseudomonadota</taxon>
        <taxon>Alphaproteobacteria</taxon>
        <taxon>Hyphomicrobiales</taxon>
        <taxon>Phyllobacteriaceae</taxon>
        <taxon>Borborobacter</taxon>
    </lineage>
</organism>
<name>A0A432V0X1_9HYPH</name>
<evidence type="ECO:0000313" key="2">
    <source>
        <dbReference type="EMBL" id="RUM95833.1"/>
    </source>
</evidence>
<comment type="caution">
    <text evidence="2">The sequence shown here is derived from an EMBL/GenBank/DDBJ whole genome shotgun (WGS) entry which is preliminary data.</text>
</comment>
<keyword evidence="3" id="KW-1185">Reference proteome</keyword>
<evidence type="ECO:0000256" key="1">
    <source>
        <dbReference type="SAM" id="MobiDB-lite"/>
    </source>
</evidence>
<feature type="region of interest" description="Disordered" evidence="1">
    <location>
        <begin position="35"/>
        <end position="69"/>
    </location>
</feature>
<dbReference type="Proteomes" id="UP000281647">
    <property type="component" value="Unassembled WGS sequence"/>
</dbReference>
<dbReference type="AlphaFoldDB" id="A0A432V0X1"/>
<dbReference type="EMBL" id="RKST01000028">
    <property type="protein sequence ID" value="RUM95833.1"/>
    <property type="molecule type" value="Genomic_DNA"/>
</dbReference>
<gene>
    <name evidence="2" type="ORF">EET67_20785</name>
</gene>
<protein>
    <submittedName>
        <fullName evidence="2">Uncharacterized protein</fullName>
    </submittedName>
</protein>
<proteinExistence type="predicted"/>
<sequence length="69" mass="7113">MAVIIMSIVVTLIIAFGASYFLSAEHTPAWEVYSTSSTRVGDPGENLVGPAWTGSSSVASATEPEAPPS</sequence>
<accession>A0A432V0X1</accession>